<evidence type="ECO:0000313" key="1">
    <source>
        <dbReference type="EMBL" id="CAB4204617.1"/>
    </source>
</evidence>
<feature type="non-terminal residue" evidence="1">
    <location>
        <position position="1"/>
    </location>
</feature>
<protein>
    <submittedName>
        <fullName evidence="1">Uncharacterized protein</fullName>
    </submittedName>
</protein>
<dbReference type="EMBL" id="LR797348">
    <property type="protein sequence ID" value="CAB4204617.1"/>
    <property type="molecule type" value="Genomic_DNA"/>
</dbReference>
<accession>A0A6J5S7L0</accession>
<proteinExistence type="predicted"/>
<organism evidence="1">
    <name type="scientific">uncultured Caudovirales phage</name>
    <dbReference type="NCBI Taxonomy" id="2100421"/>
    <lineage>
        <taxon>Viruses</taxon>
        <taxon>Duplodnaviria</taxon>
        <taxon>Heunggongvirae</taxon>
        <taxon>Uroviricota</taxon>
        <taxon>Caudoviricetes</taxon>
        <taxon>Peduoviridae</taxon>
        <taxon>Maltschvirus</taxon>
        <taxon>Maltschvirus maltsch</taxon>
    </lineage>
</organism>
<sequence>WWSSLTISEQGDHATLREYMAKDADLIPVNA</sequence>
<reference evidence="1" key="1">
    <citation type="submission" date="2020-05" db="EMBL/GenBank/DDBJ databases">
        <authorList>
            <person name="Chiriac C."/>
            <person name="Salcher M."/>
            <person name="Ghai R."/>
            <person name="Kavagutti S V."/>
        </authorList>
    </citation>
    <scope>NUCLEOTIDE SEQUENCE</scope>
</reference>
<name>A0A6J5S7L0_9CAUD</name>
<gene>
    <name evidence="1" type="ORF">UFOVP1398_21</name>
</gene>